<dbReference type="Gene3D" id="3.30.360.10">
    <property type="entry name" value="Dihydrodipicolinate Reductase, domain 2"/>
    <property type="match status" value="1"/>
</dbReference>
<dbReference type="SUPFAM" id="SSF55347">
    <property type="entry name" value="Glyceraldehyde-3-phosphate dehydrogenase-like, C-terminal domain"/>
    <property type="match status" value="1"/>
</dbReference>
<proteinExistence type="predicted"/>
<feature type="domain" description="GFO/IDH/MocA-like oxidoreductase" evidence="2">
    <location>
        <begin position="130"/>
        <end position="242"/>
    </location>
</feature>
<organism evidence="3 4">
    <name type="scientific">Rhizocola hellebori</name>
    <dbReference type="NCBI Taxonomy" id="1392758"/>
    <lineage>
        <taxon>Bacteria</taxon>
        <taxon>Bacillati</taxon>
        <taxon>Actinomycetota</taxon>
        <taxon>Actinomycetes</taxon>
        <taxon>Micromonosporales</taxon>
        <taxon>Micromonosporaceae</taxon>
        <taxon>Rhizocola</taxon>
    </lineage>
</organism>
<dbReference type="Proteomes" id="UP000612899">
    <property type="component" value="Unassembled WGS sequence"/>
</dbReference>
<dbReference type="AlphaFoldDB" id="A0A8J3Q9S0"/>
<protein>
    <submittedName>
        <fullName evidence="3">Oxidoreductase</fullName>
    </submittedName>
</protein>
<name>A0A8J3Q9S0_9ACTN</name>
<dbReference type="InterPro" id="IPR036291">
    <property type="entry name" value="NAD(P)-bd_dom_sf"/>
</dbReference>
<dbReference type="EMBL" id="BONY01000023">
    <property type="protein sequence ID" value="GIH05957.1"/>
    <property type="molecule type" value="Genomic_DNA"/>
</dbReference>
<dbReference type="Pfam" id="PF01408">
    <property type="entry name" value="GFO_IDH_MocA"/>
    <property type="match status" value="1"/>
</dbReference>
<dbReference type="PANTHER" id="PTHR43249:SF1">
    <property type="entry name" value="D-GLUCOSIDE 3-DEHYDROGENASE"/>
    <property type="match status" value="1"/>
</dbReference>
<feature type="domain" description="Gfo/Idh/MocA-like oxidoreductase N-terminal" evidence="1">
    <location>
        <begin position="4"/>
        <end position="111"/>
    </location>
</feature>
<dbReference type="SUPFAM" id="SSF51735">
    <property type="entry name" value="NAD(P)-binding Rossmann-fold domains"/>
    <property type="match status" value="1"/>
</dbReference>
<dbReference type="PANTHER" id="PTHR43249">
    <property type="entry name" value="UDP-N-ACETYL-2-AMINO-2-DEOXY-D-GLUCURONATE OXIDASE"/>
    <property type="match status" value="1"/>
</dbReference>
<comment type="caution">
    <text evidence="3">The sequence shown here is derived from an EMBL/GenBank/DDBJ whole genome shotgun (WGS) entry which is preliminary data.</text>
</comment>
<sequence length="354" mass="38507">MRSFDVVIVGTGGIAGVHAGDYARLGGRAKVVAAVEVDADRLRGFSEKFEIPRTYSSLEQMLASEDPDVIDLCTPPGLHRDQALACLADSRTVLCEKPPALSLIELDDIAAAGGSFATISQHRFGSGAVNLRRMLAAGDLGRPMTAVCHTLWYRPDDYFRVPWRGKWELEGGGPTMGHGIHQMDLMLSILGPWREVVATAARQARPTATEDLSCAIVTFENGAMATVVNSLLSPRETSYLRFDFEHATVELEHLYGYQDKSWRITADPDRTQAWQAMPAGVSSGHSAQFAAVFDALEAKAPPPVTLPDARMTLELIAAIYASAFTGRSVRRGEIGPRSPFYQRMDGSGAPWERA</sequence>
<dbReference type="InterPro" id="IPR052515">
    <property type="entry name" value="Gfo/Idh/MocA_Oxidoreductase"/>
</dbReference>
<gene>
    <name evidence="3" type="ORF">Rhe02_40240</name>
</gene>
<keyword evidence="4" id="KW-1185">Reference proteome</keyword>
<evidence type="ECO:0000313" key="4">
    <source>
        <dbReference type="Proteomes" id="UP000612899"/>
    </source>
</evidence>
<evidence type="ECO:0000259" key="2">
    <source>
        <dbReference type="Pfam" id="PF22725"/>
    </source>
</evidence>
<dbReference type="InterPro" id="IPR000683">
    <property type="entry name" value="Gfo/Idh/MocA-like_OxRdtase_N"/>
</dbReference>
<evidence type="ECO:0000259" key="1">
    <source>
        <dbReference type="Pfam" id="PF01408"/>
    </source>
</evidence>
<dbReference type="Pfam" id="PF22725">
    <property type="entry name" value="GFO_IDH_MocA_C3"/>
    <property type="match status" value="1"/>
</dbReference>
<dbReference type="GO" id="GO:0000166">
    <property type="term" value="F:nucleotide binding"/>
    <property type="evidence" value="ECO:0007669"/>
    <property type="project" value="InterPro"/>
</dbReference>
<dbReference type="Gene3D" id="3.40.50.720">
    <property type="entry name" value="NAD(P)-binding Rossmann-like Domain"/>
    <property type="match status" value="1"/>
</dbReference>
<reference evidence="3" key="1">
    <citation type="submission" date="2021-01" db="EMBL/GenBank/DDBJ databases">
        <title>Whole genome shotgun sequence of Rhizocola hellebori NBRC 109834.</title>
        <authorList>
            <person name="Komaki H."/>
            <person name="Tamura T."/>
        </authorList>
    </citation>
    <scope>NUCLEOTIDE SEQUENCE</scope>
    <source>
        <strain evidence="3">NBRC 109834</strain>
    </source>
</reference>
<dbReference type="InterPro" id="IPR055170">
    <property type="entry name" value="GFO_IDH_MocA-like_dom"/>
</dbReference>
<evidence type="ECO:0000313" key="3">
    <source>
        <dbReference type="EMBL" id="GIH05957.1"/>
    </source>
</evidence>
<dbReference type="RefSeq" id="WP_203909784.1">
    <property type="nucleotide sequence ID" value="NZ_BONY01000023.1"/>
</dbReference>
<accession>A0A8J3Q9S0</accession>